<dbReference type="InterPro" id="IPR027640">
    <property type="entry name" value="Kinesin-like_fam"/>
</dbReference>
<evidence type="ECO:0000256" key="2">
    <source>
        <dbReference type="ARBA" id="ARBA00007267"/>
    </source>
</evidence>
<dbReference type="GO" id="GO:0005524">
    <property type="term" value="F:ATP binding"/>
    <property type="evidence" value="ECO:0007669"/>
    <property type="project" value="UniProtKB-UniRule"/>
</dbReference>
<feature type="domain" description="CRC" evidence="13">
    <location>
        <begin position="577"/>
        <end position="624"/>
    </location>
</feature>
<dbReference type="GO" id="GO:0005874">
    <property type="term" value="C:microtubule"/>
    <property type="evidence" value="ECO:0007669"/>
    <property type="project" value="UniProtKB-KW"/>
</dbReference>
<feature type="domain" description="Kinesin motor" evidence="12">
    <location>
        <begin position="58"/>
        <end position="298"/>
    </location>
</feature>
<evidence type="ECO:0000259" key="13">
    <source>
        <dbReference type="PROSITE" id="PS51634"/>
    </source>
</evidence>
<comment type="subcellular location">
    <subcellularLocation>
        <location evidence="1">Nucleus</location>
    </subcellularLocation>
</comment>
<evidence type="ECO:0000256" key="4">
    <source>
        <dbReference type="ARBA" id="ARBA00022741"/>
    </source>
</evidence>
<dbReference type="GO" id="GO:0005737">
    <property type="term" value="C:cytoplasm"/>
    <property type="evidence" value="ECO:0007669"/>
    <property type="project" value="UniProtKB-SubCell"/>
</dbReference>
<keyword evidence="4 8" id="KW-0547">Nucleotide-binding</keyword>
<feature type="region of interest" description="Disordered" evidence="11">
    <location>
        <begin position="430"/>
        <end position="475"/>
    </location>
</feature>
<dbReference type="EMBL" id="QGKW02002005">
    <property type="protein sequence ID" value="KAF2541034.1"/>
    <property type="molecule type" value="Genomic_DNA"/>
</dbReference>
<reference evidence="14" key="1">
    <citation type="submission" date="2019-12" db="EMBL/GenBank/DDBJ databases">
        <title>Genome sequencing and annotation of Brassica cretica.</title>
        <authorList>
            <person name="Studholme D.J."/>
            <person name="Sarris P.F."/>
        </authorList>
    </citation>
    <scope>NUCLEOTIDE SEQUENCE</scope>
    <source>
        <strain evidence="14">PFS-001/15</strain>
        <tissue evidence="14">Leaf</tissue>
    </source>
</reference>
<protein>
    <recommendedName>
        <fullName evidence="9">Kinesin-like protein</fullName>
    </recommendedName>
</protein>
<keyword evidence="9" id="KW-0493">Microtubule</keyword>
<evidence type="ECO:0000256" key="1">
    <source>
        <dbReference type="ARBA" id="ARBA00004123"/>
    </source>
</evidence>
<dbReference type="InterPro" id="IPR005172">
    <property type="entry name" value="CRC"/>
</dbReference>
<dbReference type="GO" id="GO:0005634">
    <property type="term" value="C:nucleus"/>
    <property type="evidence" value="ECO:0007669"/>
    <property type="project" value="UniProtKB-SubCell"/>
</dbReference>
<dbReference type="PROSITE" id="PS50067">
    <property type="entry name" value="KINESIN_MOTOR_2"/>
    <property type="match status" value="1"/>
</dbReference>
<dbReference type="SMART" id="SM01114">
    <property type="entry name" value="CXC"/>
    <property type="match status" value="1"/>
</dbReference>
<dbReference type="Gene3D" id="3.40.850.10">
    <property type="entry name" value="Kinesin motor domain"/>
    <property type="match status" value="1"/>
</dbReference>
<feature type="compositionally biased region" description="Basic and acidic residues" evidence="11">
    <location>
        <begin position="460"/>
        <end position="473"/>
    </location>
</feature>
<dbReference type="Proteomes" id="UP000712281">
    <property type="component" value="Unassembled WGS sequence"/>
</dbReference>
<evidence type="ECO:0000259" key="12">
    <source>
        <dbReference type="PROSITE" id="PS50067"/>
    </source>
</evidence>
<keyword evidence="7" id="KW-0539">Nucleus</keyword>
<proteinExistence type="inferred from homology"/>
<evidence type="ECO:0000256" key="5">
    <source>
        <dbReference type="ARBA" id="ARBA00022840"/>
    </source>
</evidence>
<feature type="coiled-coil region" evidence="10">
    <location>
        <begin position="515"/>
        <end position="577"/>
    </location>
</feature>
<dbReference type="Gene3D" id="1.20.58.1980">
    <property type="match status" value="1"/>
</dbReference>
<dbReference type="InterPro" id="IPR033467">
    <property type="entry name" value="Tesmin/TSO1-like_CXC"/>
</dbReference>
<feature type="compositionally biased region" description="Low complexity" evidence="11">
    <location>
        <begin position="432"/>
        <end position="447"/>
    </location>
</feature>
<evidence type="ECO:0000256" key="9">
    <source>
        <dbReference type="RuleBase" id="RU000394"/>
    </source>
</evidence>
<dbReference type="PROSITE" id="PS00411">
    <property type="entry name" value="KINESIN_MOTOR_1"/>
    <property type="match status" value="1"/>
</dbReference>
<keyword evidence="3" id="KW-0217">Developmental protein</keyword>
<evidence type="ECO:0000313" key="14">
    <source>
        <dbReference type="EMBL" id="KAF2541034.1"/>
    </source>
</evidence>
<evidence type="ECO:0000256" key="10">
    <source>
        <dbReference type="SAM" id="Coils"/>
    </source>
</evidence>
<dbReference type="GO" id="GO:0051231">
    <property type="term" value="P:spindle elongation"/>
    <property type="evidence" value="ECO:0007669"/>
    <property type="project" value="TreeGrafter"/>
</dbReference>
<comment type="caution">
    <text evidence="14">The sequence shown here is derived from an EMBL/GenBank/DDBJ whole genome shotgun (WGS) entry which is preliminary data.</text>
</comment>
<comment type="similarity">
    <text evidence="2">Belongs to the lin-54 family.</text>
</comment>
<dbReference type="InterPro" id="IPR019821">
    <property type="entry name" value="Kinesin_motor_CS"/>
</dbReference>
<dbReference type="SUPFAM" id="SSF52540">
    <property type="entry name" value="P-loop containing nucleoside triphosphate hydrolases"/>
    <property type="match status" value="1"/>
</dbReference>
<dbReference type="PROSITE" id="PS51634">
    <property type="entry name" value="CRC"/>
    <property type="match status" value="1"/>
</dbReference>
<dbReference type="Pfam" id="PF00225">
    <property type="entry name" value="Kinesin"/>
    <property type="match status" value="1"/>
</dbReference>
<evidence type="ECO:0000256" key="8">
    <source>
        <dbReference type="PROSITE-ProRule" id="PRU00283"/>
    </source>
</evidence>
<dbReference type="PRINTS" id="PR00380">
    <property type="entry name" value="KINESINHEAVY"/>
</dbReference>
<dbReference type="GO" id="GO:0007052">
    <property type="term" value="P:mitotic spindle organization"/>
    <property type="evidence" value="ECO:0007669"/>
    <property type="project" value="TreeGrafter"/>
</dbReference>
<feature type="binding site" evidence="8">
    <location>
        <begin position="131"/>
        <end position="138"/>
    </location>
    <ligand>
        <name>ATP</name>
        <dbReference type="ChEBI" id="CHEBI:30616"/>
    </ligand>
</feature>
<gene>
    <name evidence="14" type="ORF">F2Q68_00028962</name>
</gene>
<evidence type="ECO:0000313" key="15">
    <source>
        <dbReference type="Proteomes" id="UP000712281"/>
    </source>
</evidence>
<name>A0A8S9G6X5_BRACR</name>
<dbReference type="InterPro" id="IPR036961">
    <property type="entry name" value="Kinesin_motor_dom_sf"/>
</dbReference>
<comment type="similarity">
    <text evidence="8 9">Belongs to the TRAFAC class myosin-kinesin ATPase superfamily. Kinesin family.</text>
</comment>
<dbReference type="SMART" id="SM00129">
    <property type="entry name" value="KISc"/>
    <property type="match status" value="1"/>
</dbReference>
<dbReference type="PANTHER" id="PTHR47969:SF11">
    <property type="entry name" value="KINESIN MOTOR DOMAIN-CONTAINING PROTEIN"/>
    <property type="match status" value="1"/>
</dbReference>
<keyword evidence="6 8" id="KW-0505">Motor protein</keyword>
<keyword evidence="5 8" id="KW-0067">ATP-binding</keyword>
<dbReference type="AlphaFoldDB" id="A0A8S9G6X5"/>
<dbReference type="GO" id="GO:0005875">
    <property type="term" value="C:microtubule associated complex"/>
    <property type="evidence" value="ECO:0007669"/>
    <property type="project" value="TreeGrafter"/>
</dbReference>
<organism evidence="14 15">
    <name type="scientific">Brassica cretica</name>
    <name type="common">Mustard</name>
    <dbReference type="NCBI Taxonomy" id="69181"/>
    <lineage>
        <taxon>Eukaryota</taxon>
        <taxon>Viridiplantae</taxon>
        <taxon>Streptophyta</taxon>
        <taxon>Embryophyta</taxon>
        <taxon>Tracheophyta</taxon>
        <taxon>Spermatophyta</taxon>
        <taxon>Magnoliopsida</taxon>
        <taxon>eudicotyledons</taxon>
        <taxon>Gunneridae</taxon>
        <taxon>Pentapetalae</taxon>
        <taxon>rosids</taxon>
        <taxon>malvids</taxon>
        <taxon>Brassicales</taxon>
        <taxon>Brassicaceae</taxon>
        <taxon>Brassiceae</taxon>
        <taxon>Brassica</taxon>
    </lineage>
</organism>
<evidence type="ECO:0000256" key="3">
    <source>
        <dbReference type="ARBA" id="ARBA00022473"/>
    </source>
</evidence>
<dbReference type="GO" id="GO:0003777">
    <property type="term" value="F:microtubule motor activity"/>
    <property type="evidence" value="ECO:0007669"/>
    <property type="project" value="InterPro"/>
</dbReference>
<keyword evidence="10" id="KW-0175">Coiled coil</keyword>
<evidence type="ECO:0000256" key="11">
    <source>
        <dbReference type="SAM" id="MobiDB-lite"/>
    </source>
</evidence>
<evidence type="ECO:0000256" key="7">
    <source>
        <dbReference type="ARBA" id="ARBA00023242"/>
    </source>
</evidence>
<dbReference type="PANTHER" id="PTHR47969">
    <property type="entry name" value="CHROMOSOME-ASSOCIATED KINESIN KIF4A-RELATED"/>
    <property type="match status" value="1"/>
</dbReference>
<dbReference type="InterPro" id="IPR001752">
    <property type="entry name" value="Kinesin_motor_dom"/>
</dbReference>
<evidence type="ECO:0000256" key="6">
    <source>
        <dbReference type="ARBA" id="ARBA00023175"/>
    </source>
</evidence>
<dbReference type="GO" id="GO:0008017">
    <property type="term" value="F:microtubule binding"/>
    <property type="evidence" value="ECO:0007669"/>
    <property type="project" value="InterPro"/>
</dbReference>
<sequence>MLCLKSEALREDQTLASSSSSSPSIDRTSANATFRIPINCNEVSFRAWIPQEMKSTEPVRVAVNIRPLKGCTDCITVTPDEPQVHIGSHTFAYDFVFGNAGLPSSQIYHRCVAPLVEDLFKGYNATVLAYGQTASGKTYTMGMGTNCGTNKGIIPKVMEDVFTRVEAVKSQIRVSFLEIYNEEIYDLFASNPSRAPIIIRETASGEITLQGVTEVDVKTKEEMSSYLARGSFARATGNTNMNIQSSRSHAVFTISLQITTAEEILCAKLRLVDLAGSERANRTGADGMRLKEGRHINTCVSPAISDVEETLNTLRYANCARNIKNQAVVQKQKTSAPSFMFNELTPSKSEAKNKAVVQKHKPSVPSFDYDAMFKELTPSKSESLPVYDKPVYDEDVFEAITELQYNEDVFEAIPELQCDEDVFEAISELQIPSTSQPDDVSSSSSPSEFRKHNTSSLDVSPKKTESKQEDKCQNKPMEIIDLTDDEAEVQEKCFIDLTTDEEAEVKEKPFIDLTTAECHLELKELNKRLEEKEAEIRGSDEEIRGSDEEKVQLEKEKRALQREIEGLRQKLASGSSATPSCTCSKRSSCKTLRCRCLVANYFCVASCGCSSVKCSNRSRDERVL</sequence>
<dbReference type="GO" id="GO:0007018">
    <property type="term" value="P:microtubule-based movement"/>
    <property type="evidence" value="ECO:0007669"/>
    <property type="project" value="InterPro"/>
</dbReference>
<dbReference type="InterPro" id="IPR027417">
    <property type="entry name" value="P-loop_NTPase"/>
</dbReference>
<accession>A0A8S9G6X5</accession>